<protein>
    <submittedName>
        <fullName evidence="2">Uncharacterized protein</fullName>
    </submittedName>
</protein>
<keyword evidence="1" id="KW-1133">Transmembrane helix</keyword>
<keyword evidence="1" id="KW-0812">Transmembrane</keyword>
<dbReference type="AlphaFoldDB" id="A0AAD2ET83"/>
<feature type="transmembrane region" description="Helical" evidence="1">
    <location>
        <begin position="31"/>
        <end position="54"/>
    </location>
</feature>
<reference evidence="2 3" key="1">
    <citation type="submission" date="2023-07" db="EMBL/GenBank/DDBJ databases">
        <authorList>
            <person name="Peeters C."/>
        </authorList>
    </citation>
    <scope>NUCLEOTIDE SEQUENCE [LARGE SCALE GENOMIC DNA]</scope>
    <source>
        <strain evidence="2 3">LMG 18091</strain>
    </source>
</reference>
<keyword evidence="1" id="KW-0472">Membrane</keyword>
<proteinExistence type="predicted"/>
<name>A0AAD2ET83_9RALS</name>
<gene>
    <name evidence="2" type="ORF">LMG18091_04187</name>
</gene>
<organism evidence="2 3">
    <name type="scientific">Ralstonia wenshanensis</name>
    <dbReference type="NCBI Taxonomy" id="2842456"/>
    <lineage>
        <taxon>Bacteria</taxon>
        <taxon>Pseudomonadati</taxon>
        <taxon>Pseudomonadota</taxon>
        <taxon>Betaproteobacteria</taxon>
        <taxon>Burkholderiales</taxon>
        <taxon>Burkholderiaceae</taxon>
        <taxon>Ralstonia</taxon>
    </lineage>
</organism>
<dbReference type="EMBL" id="CATWAF010000006">
    <property type="protein sequence ID" value="CAJ0704458.1"/>
    <property type="molecule type" value="Genomic_DNA"/>
</dbReference>
<keyword evidence="3" id="KW-1185">Reference proteome</keyword>
<accession>A0AAD2ET83</accession>
<dbReference type="Proteomes" id="UP001189915">
    <property type="component" value="Unassembled WGS sequence"/>
</dbReference>
<evidence type="ECO:0000313" key="2">
    <source>
        <dbReference type="EMBL" id="CAJ0704458.1"/>
    </source>
</evidence>
<evidence type="ECO:0000256" key="1">
    <source>
        <dbReference type="SAM" id="Phobius"/>
    </source>
</evidence>
<sequence>MHPFCAVHRCSATTLALRRTNVVRSPLSLPLVPHLTGMGWLAGIGTAVTLFFGLPEMTLSEYVR</sequence>
<comment type="caution">
    <text evidence="2">The sequence shown here is derived from an EMBL/GenBank/DDBJ whole genome shotgun (WGS) entry which is preliminary data.</text>
</comment>
<evidence type="ECO:0000313" key="3">
    <source>
        <dbReference type="Proteomes" id="UP001189915"/>
    </source>
</evidence>